<accession>A0A1I4BM52</accession>
<dbReference type="AlphaFoldDB" id="A0A1I4BM52"/>
<feature type="region of interest" description="Disordered" evidence="1">
    <location>
        <begin position="30"/>
        <end position="138"/>
    </location>
</feature>
<protein>
    <recommendedName>
        <fullName evidence="4">Small CPxCG-related zinc finger protein</fullName>
    </recommendedName>
</protein>
<gene>
    <name evidence="2" type="ORF">SAMN04487950_0654</name>
</gene>
<dbReference type="EMBL" id="FOTC01000001">
    <property type="protein sequence ID" value="SFK69942.1"/>
    <property type="molecule type" value="Genomic_DNA"/>
</dbReference>
<dbReference type="STRING" id="553466.SAMN04487950_0654"/>
<feature type="compositionally biased region" description="Acidic residues" evidence="1">
    <location>
        <begin position="70"/>
        <end position="81"/>
    </location>
</feature>
<dbReference type="Proteomes" id="UP000199607">
    <property type="component" value="Unassembled WGS sequence"/>
</dbReference>
<dbReference type="Pfam" id="PF24444">
    <property type="entry name" value="DUF7563"/>
    <property type="match status" value="1"/>
</dbReference>
<name>A0A1I4BM52_9EURY</name>
<proteinExistence type="predicted"/>
<evidence type="ECO:0000313" key="3">
    <source>
        <dbReference type="Proteomes" id="UP000199607"/>
    </source>
</evidence>
<evidence type="ECO:0000313" key="2">
    <source>
        <dbReference type="EMBL" id="SFK69942.1"/>
    </source>
</evidence>
<evidence type="ECO:0000256" key="1">
    <source>
        <dbReference type="SAM" id="MobiDB-lite"/>
    </source>
</evidence>
<keyword evidence="3" id="KW-1185">Reference proteome</keyword>
<dbReference type="InterPro" id="IPR055985">
    <property type="entry name" value="DUF7563"/>
</dbReference>
<sequence>MPDCATCGGYVSPDFVRVFGDNDRVVRSCPSCRGTAPEPASTENVVAETGTRTDVETHAPSVSADGGERIEEDEPLDETETEPSLTAESDDGLTSDPVDERQGTSTGVGNVDVAEPETAAAAGTDRSPLGFLRSVFSR</sequence>
<organism evidence="2 3">
    <name type="scientific">Halogranum rubrum</name>
    <dbReference type="NCBI Taxonomy" id="553466"/>
    <lineage>
        <taxon>Archaea</taxon>
        <taxon>Methanobacteriati</taxon>
        <taxon>Methanobacteriota</taxon>
        <taxon>Stenosarchaea group</taxon>
        <taxon>Halobacteria</taxon>
        <taxon>Halobacteriales</taxon>
        <taxon>Haloferacaceae</taxon>
    </lineage>
</organism>
<evidence type="ECO:0008006" key="4">
    <source>
        <dbReference type="Google" id="ProtNLM"/>
    </source>
</evidence>
<reference evidence="3" key="1">
    <citation type="submission" date="2016-10" db="EMBL/GenBank/DDBJ databases">
        <authorList>
            <person name="Varghese N."/>
            <person name="Submissions S."/>
        </authorList>
    </citation>
    <scope>NUCLEOTIDE SEQUENCE [LARGE SCALE GENOMIC DNA]</scope>
    <source>
        <strain evidence="3">CGMCC 1.7738</strain>
    </source>
</reference>